<feature type="transmembrane region" description="Helical" evidence="1">
    <location>
        <begin position="24"/>
        <end position="46"/>
    </location>
</feature>
<evidence type="ECO:0000313" key="3">
    <source>
        <dbReference type="EMBL" id="MDC3416559.1"/>
    </source>
</evidence>
<keyword evidence="1" id="KW-1133">Transmembrane helix</keyword>
<feature type="transmembrane region" description="Helical" evidence="1">
    <location>
        <begin position="52"/>
        <end position="70"/>
    </location>
</feature>
<dbReference type="Proteomes" id="UP001145069">
    <property type="component" value="Unassembled WGS sequence"/>
</dbReference>
<gene>
    <name evidence="3" type="ORF">NC799_06470</name>
</gene>
<protein>
    <submittedName>
        <fullName evidence="3">YrhK family protein</fullName>
    </submittedName>
</protein>
<reference evidence="3" key="1">
    <citation type="submission" date="2022-06" db="EMBL/GenBank/DDBJ databases">
        <title>Aquibacillus sp. a new bacterium isolated from soil saline samples.</title>
        <authorList>
            <person name="Galisteo C."/>
            <person name="De La Haba R."/>
            <person name="Sanchez-Porro C."/>
            <person name="Ventosa A."/>
        </authorList>
    </citation>
    <scope>NUCLEOTIDE SEQUENCE</scope>
    <source>
        <strain evidence="3">3ASR75-54</strain>
    </source>
</reference>
<keyword evidence="1" id="KW-0812">Transmembrane</keyword>
<dbReference type="RefSeq" id="WP_272445561.1">
    <property type="nucleotide sequence ID" value="NZ_JAMQKC010000003.1"/>
</dbReference>
<evidence type="ECO:0000313" key="4">
    <source>
        <dbReference type="Proteomes" id="UP001145069"/>
    </source>
</evidence>
<proteinExistence type="predicted"/>
<comment type="caution">
    <text evidence="3">The sequence shown here is derived from an EMBL/GenBank/DDBJ whole genome shotgun (WGS) entry which is preliminary data.</text>
</comment>
<dbReference type="AlphaFoldDB" id="A0A9X4AEH2"/>
<dbReference type="InterPro" id="IPR025424">
    <property type="entry name" value="YrhK_domain"/>
</dbReference>
<keyword evidence="4" id="KW-1185">Reference proteome</keyword>
<evidence type="ECO:0000259" key="2">
    <source>
        <dbReference type="Pfam" id="PF14145"/>
    </source>
</evidence>
<keyword evidence="1" id="KW-0472">Membrane</keyword>
<name>A0A9X4AEH2_9BACI</name>
<accession>A0A9X4AEH2</accession>
<sequence>MSQRDNADLKLGRYDIFFKKPYQILYNVNDLLIALWFLVGSIFFLFDEWKNAGVWLFILGSGQLGVRPLIRIIHSIHLNKHLRNKKQK</sequence>
<feature type="domain" description="YrhK" evidence="2">
    <location>
        <begin position="22"/>
        <end position="76"/>
    </location>
</feature>
<dbReference type="EMBL" id="JAMQKC010000003">
    <property type="protein sequence ID" value="MDC3416559.1"/>
    <property type="molecule type" value="Genomic_DNA"/>
</dbReference>
<evidence type="ECO:0000256" key="1">
    <source>
        <dbReference type="SAM" id="Phobius"/>
    </source>
</evidence>
<organism evidence="3 4">
    <name type="scientific">Aquibacillus salsiterrae</name>
    <dbReference type="NCBI Taxonomy" id="2950439"/>
    <lineage>
        <taxon>Bacteria</taxon>
        <taxon>Bacillati</taxon>
        <taxon>Bacillota</taxon>
        <taxon>Bacilli</taxon>
        <taxon>Bacillales</taxon>
        <taxon>Bacillaceae</taxon>
        <taxon>Aquibacillus</taxon>
    </lineage>
</organism>
<dbReference type="Pfam" id="PF14145">
    <property type="entry name" value="YrhK"/>
    <property type="match status" value="1"/>
</dbReference>